<organism evidence="1 2">
    <name type="scientific">Ziziphus jujuba witches'-broom phytoplasma</name>
    <dbReference type="NCBI Taxonomy" id="135727"/>
    <lineage>
        <taxon>Bacteria</taxon>
        <taxon>Bacillati</taxon>
        <taxon>Mycoplasmatota</taxon>
        <taxon>Mollicutes</taxon>
        <taxon>Acholeplasmatales</taxon>
        <taxon>Acholeplasmataceae</taxon>
        <taxon>Candidatus Phytoplasma</taxon>
        <taxon>16SrV (Elm yellows group)</taxon>
    </lineage>
</organism>
<dbReference type="KEGG" id="pzi:CWO85_01385"/>
<evidence type="ECO:0000313" key="2">
    <source>
        <dbReference type="Proteomes" id="UP000272462"/>
    </source>
</evidence>
<keyword evidence="2" id="KW-1185">Reference proteome</keyword>
<proteinExistence type="predicted"/>
<sequence>MTKIEIKNKYKIFIKEIEIIYRKIKIRNSMIASLNGFLIDDKKHLKQSMEKINYIYAKKYKTPRK</sequence>
<evidence type="ECO:0000313" key="1">
    <source>
        <dbReference type="EMBL" id="AYJ01182.1"/>
    </source>
</evidence>
<dbReference type="AlphaFoldDB" id="A0A660HMH3"/>
<reference evidence="1 2" key="1">
    <citation type="journal article" date="2018" name="BMC Genomics">
        <title>Comparative genome analysis of jujube witches'-broom Phytoplasma, an obligate pathogen that causes jujube witches'-broom disease.</title>
        <authorList>
            <person name="Wang J."/>
            <person name="Song L."/>
            <person name="Jiao Q."/>
            <person name="Yang S."/>
            <person name="Gao R."/>
            <person name="Lu X."/>
            <person name="Zhou G."/>
        </authorList>
    </citation>
    <scope>NUCLEOTIDE SEQUENCE [LARGE SCALE GENOMIC DNA]</scope>
    <source>
        <strain evidence="1">Jwb-nky</strain>
    </source>
</reference>
<protein>
    <submittedName>
        <fullName evidence="1">Uncharacterized protein</fullName>
    </submittedName>
</protein>
<gene>
    <name evidence="1" type="ORF">CWO85_01385</name>
</gene>
<dbReference type="EMBL" id="CP025121">
    <property type="protein sequence ID" value="AYJ01182.1"/>
    <property type="molecule type" value="Genomic_DNA"/>
</dbReference>
<accession>A0A660HMH3</accession>
<dbReference type="Proteomes" id="UP000272462">
    <property type="component" value="Chromosome"/>
</dbReference>
<name>A0A660HMH3_ZIZJU</name>